<dbReference type="PANTHER" id="PTHR43544">
    <property type="entry name" value="SHORT-CHAIN DEHYDROGENASE/REDUCTASE"/>
    <property type="match status" value="1"/>
</dbReference>
<dbReference type="RefSeq" id="WP_185120260.1">
    <property type="nucleotide sequence ID" value="NZ_JACJVQ010000008.1"/>
</dbReference>
<evidence type="ECO:0000313" key="3">
    <source>
        <dbReference type="EMBL" id="MBB6635046.1"/>
    </source>
</evidence>
<dbReference type="AlphaFoldDB" id="A0A841SWP0"/>
<accession>A0A841SWP0</accession>
<dbReference type="PRINTS" id="PR00081">
    <property type="entry name" value="GDHRDH"/>
</dbReference>
<dbReference type="Pfam" id="PF00106">
    <property type="entry name" value="adh_short"/>
    <property type="match status" value="1"/>
</dbReference>
<reference evidence="3 4" key="1">
    <citation type="submission" date="2020-08" db="EMBL/GenBank/DDBJ databases">
        <title>Cohnella phylogeny.</title>
        <authorList>
            <person name="Dunlap C."/>
        </authorList>
    </citation>
    <scope>NUCLEOTIDE SEQUENCE [LARGE SCALE GENOMIC DNA]</scope>
    <source>
        <strain evidence="3 4">DSM 25241</strain>
    </source>
</reference>
<evidence type="ECO:0000313" key="4">
    <source>
        <dbReference type="Proteomes" id="UP000535838"/>
    </source>
</evidence>
<name>A0A841SWP0_9BACL</name>
<keyword evidence="2" id="KW-0560">Oxidoreductase</keyword>
<sequence>MERFACVTGADHGLGFAFAEGLLERGYSVWAGQYLASSEPLERLTAKHPGRLTPIPLDISSSDSVAAAADRIKAGTDRLELLINNASILGDIQAKATDPLNFEEMQNVFNVNALGSLRVTNALLPLILRSEDKLIVNISSEAGSIAACWRDGWFAYCMSKAALNMQTALIHNELKKSGGQAMVFHPGHVRSYMRGELDVSGTLTPSESAESILGIVAKHKEFIGEKPVFLDYKGDAMEW</sequence>
<dbReference type="InterPro" id="IPR002347">
    <property type="entry name" value="SDR_fam"/>
</dbReference>
<evidence type="ECO:0000256" key="2">
    <source>
        <dbReference type="ARBA" id="ARBA00023002"/>
    </source>
</evidence>
<comment type="caution">
    <text evidence="3">The sequence shown here is derived from an EMBL/GenBank/DDBJ whole genome shotgun (WGS) entry which is preliminary data.</text>
</comment>
<proteinExistence type="predicted"/>
<dbReference type="GO" id="GO:0005737">
    <property type="term" value="C:cytoplasm"/>
    <property type="evidence" value="ECO:0007669"/>
    <property type="project" value="TreeGrafter"/>
</dbReference>
<dbReference type="GO" id="GO:0016491">
    <property type="term" value="F:oxidoreductase activity"/>
    <property type="evidence" value="ECO:0007669"/>
    <property type="project" value="UniProtKB-KW"/>
</dbReference>
<dbReference type="PANTHER" id="PTHR43544:SF7">
    <property type="entry name" value="NADB-LER2"/>
    <property type="match status" value="1"/>
</dbReference>
<evidence type="ECO:0000256" key="1">
    <source>
        <dbReference type="ARBA" id="ARBA00022857"/>
    </source>
</evidence>
<keyword evidence="4" id="KW-1185">Reference proteome</keyword>
<keyword evidence="1" id="KW-0521">NADP</keyword>
<dbReference type="InterPro" id="IPR051468">
    <property type="entry name" value="Fungal_SecMetab_SDRs"/>
</dbReference>
<gene>
    <name evidence="3" type="ORF">H7B67_13070</name>
</gene>
<dbReference type="Proteomes" id="UP000535838">
    <property type="component" value="Unassembled WGS sequence"/>
</dbReference>
<dbReference type="EMBL" id="JACJVQ010000008">
    <property type="protein sequence ID" value="MBB6635046.1"/>
    <property type="molecule type" value="Genomic_DNA"/>
</dbReference>
<dbReference type="Gene3D" id="3.40.50.720">
    <property type="entry name" value="NAD(P)-binding Rossmann-like Domain"/>
    <property type="match status" value="1"/>
</dbReference>
<dbReference type="InterPro" id="IPR036291">
    <property type="entry name" value="NAD(P)-bd_dom_sf"/>
</dbReference>
<protein>
    <submittedName>
        <fullName evidence="3">SDR family NAD(P)-dependent oxidoreductase</fullName>
    </submittedName>
</protein>
<organism evidence="3 4">
    <name type="scientific">Cohnella thailandensis</name>
    <dbReference type="NCBI Taxonomy" id="557557"/>
    <lineage>
        <taxon>Bacteria</taxon>
        <taxon>Bacillati</taxon>
        <taxon>Bacillota</taxon>
        <taxon>Bacilli</taxon>
        <taxon>Bacillales</taxon>
        <taxon>Paenibacillaceae</taxon>
        <taxon>Cohnella</taxon>
    </lineage>
</organism>
<dbReference type="SUPFAM" id="SSF51735">
    <property type="entry name" value="NAD(P)-binding Rossmann-fold domains"/>
    <property type="match status" value="1"/>
</dbReference>